<dbReference type="STRING" id="650164.K5VNJ4"/>
<dbReference type="GO" id="GO:0016740">
    <property type="term" value="F:transferase activity"/>
    <property type="evidence" value="ECO:0007669"/>
    <property type="project" value="UniProtKB-KW"/>
</dbReference>
<dbReference type="Pfam" id="PF00975">
    <property type="entry name" value="Thioesterase"/>
    <property type="match status" value="1"/>
</dbReference>
<dbReference type="Pfam" id="PF03171">
    <property type="entry name" value="2OG-FeII_Oxy"/>
    <property type="match status" value="1"/>
</dbReference>
<dbReference type="Gene3D" id="3.40.50.1820">
    <property type="entry name" value="alpha/beta hydrolase"/>
    <property type="match status" value="1"/>
</dbReference>
<dbReference type="InterPro" id="IPR000873">
    <property type="entry name" value="AMP-dep_synth/lig_dom"/>
</dbReference>
<dbReference type="InterPro" id="IPR020845">
    <property type="entry name" value="AMP-binding_CS"/>
</dbReference>
<dbReference type="PANTHER" id="PTHR24096:SF267">
    <property type="entry name" value="MALONATE--COA LIGASE ACSF3, MITOCHONDRIAL"/>
    <property type="match status" value="1"/>
</dbReference>
<keyword evidence="2" id="KW-0597">Phosphoprotein</keyword>
<name>K5VNJ4_PHACS</name>
<dbReference type="InterPro" id="IPR042099">
    <property type="entry name" value="ANL_N_sf"/>
</dbReference>
<keyword evidence="1" id="KW-0596">Phosphopantetheine</keyword>
<dbReference type="InterPro" id="IPR045851">
    <property type="entry name" value="AMP-bd_C_sf"/>
</dbReference>
<dbReference type="HOGENOM" id="CLU_000022_23_6_1"/>
<dbReference type="SMART" id="SM00823">
    <property type="entry name" value="PKS_PP"/>
    <property type="match status" value="1"/>
</dbReference>
<evidence type="ECO:0000256" key="2">
    <source>
        <dbReference type="ARBA" id="ARBA00022553"/>
    </source>
</evidence>
<dbReference type="SUPFAM" id="SSF47336">
    <property type="entry name" value="ACP-like"/>
    <property type="match status" value="1"/>
</dbReference>
<dbReference type="GO" id="GO:0006633">
    <property type="term" value="P:fatty acid biosynthetic process"/>
    <property type="evidence" value="ECO:0007669"/>
    <property type="project" value="TreeGrafter"/>
</dbReference>
<dbReference type="Gene3D" id="2.60.120.330">
    <property type="entry name" value="B-lactam Antibiotic, Isopenicillin N Synthase, Chain"/>
    <property type="match status" value="1"/>
</dbReference>
<evidence type="ECO:0000256" key="3">
    <source>
        <dbReference type="ARBA" id="ARBA00022679"/>
    </source>
</evidence>
<dbReference type="Gene3D" id="3.40.50.12780">
    <property type="entry name" value="N-terminal domain of ligase-like"/>
    <property type="match status" value="1"/>
</dbReference>
<accession>K5VNJ4</accession>
<dbReference type="InterPro" id="IPR026992">
    <property type="entry name" value="DIOX_N"/>
</dbReference>
<proteinExistence type="predicted"/>
<dbReference type="Proteomes" id="UP000008370">
    <property type="component" value="Unassembled WGS sequence"/>
</dbReference>
<dbReference type="Gene3D" id="3.30.300.30">
    <property type="match status" value="1"/>
</dbReference>
<keyword evidence="6" id="KW-1185">Reference proteome</keyword>
<dbReference type="OrthoDB" id="288590at2759"/>
<gene>
    <name evidence="5" type="ORF">PHACADRAFT_259209</name>
</gene>
<dbReference type="EMBL" id="JH930474">
    <property type="protein sequence ID" value="EKM53038.1"/>
    <property type="molecule type" value="Genomic_DNA"/>
</dbReference>
<dbReference type="KEGG" id="pco:PHACADRAFT_259209"/>
<dbReference type="GO" id="GO:0031177">
    <property type="term" value="F:phosphopantetheine binding"/>
    <property type="evidence" value="ECO:0007669"/>
    <property type="project" value="InterPro"/>
</dbReference>
<dbReference type="InterPro" id="IPR020806">
    <property type="entry name" value="PKS_PP-bd"/>
</dbReference>
<sequence length="1321" mass="146446">MSDTVPTTLPELLLIRAQESTSAHIGYLDAEGTVQKELSYTDLYRDALKTSQLLVAYGLRPEADIVITYFEDHESHIRLFWACALAGIPVCPLPPLHPDRSRQALFLNHLSSVFRRPTLIANKQTIADVRGVAPDLRALSFADIEHLSIDADTLASVYPSRPISPDDIVCLMLTSGSTGNSKAVALRHSNLLSSVRGKIKHHKTTSRSRFLNWIAFDHVACTSEVHLHALAAGASQYHVAPFVIIQRPRNLLEWCSRLRITYSFSPNFLIAQLCRDATAAPYSAHELDLSALVAIISGGEAVPIQTAVEFADLLERYGAPRNALRSGFGMSETGGGSIYDTRDIVRNASDTTEKYLSLGECCTGITARVVSRDTGEVCDAFVPGQLQVKGPTVFREYYNNPKVTAESITADGWFTTGDSGMFDKDGNLHLVGRDKDQININGIKHPCADAEHFIEESDIDGVSHSYIFVCPMRLPGGDTDTYAVFYQHRIRVENELSEEDVAALCEANRAIRKRCIVFCSQGPHVVLPLPRKSFSKSALGKVSRSALMAAYLKGDHAALEQRIRAAADRMSGSTPLNPVEQIVFKVVADLLNIDVSRLSRSASLFDMGVSSIHLVRLKHLLEQELHINEIAIIDMLSYPDLGELCDYIGEVTKASATEGAPTYNPLVCMNSHGSKPPVFLVHPGLGEVLVFVSLARALNDDRPVYALRARGFGVNEEPFDSWDEMVETYTAAIEERQPEGPYYLGGYSIGGAIAFEIGRKLESRGKHVAWVGIFNLMPHFQFRMHDLPWLKVLLHLFLVLELISEKDFVPIKDQLLDAFPDVTPGGEEPAGSTQVVQWLIKHSDQQHYQQLQLQPDDMRRWVGVIRGIVKAGRDYVSQGPLRGGLITVLCAAPLASLGTREDYKQNRLSVWKIYGSNGVELVDLDGAHYTMLSDDNVHSFASKMRAAMERAPKVPTPPPSFVSKNQLVFDKIPVVDWALSESDPAAYYEQLRTAFEEVGFGVFTNIPGFDDEFQKKIFAYAEQLCSKPQAWKDAISAAKSNALRGYFRGDDTAGDSKAHSEGYRFGTELPEPVAQGDEEVPFYRKLQEGPNQWPAEADLPGFRSALETLFERYISFNLQLNKHICTLLDIPEVVLNEYYTDSVNFTSVIWHYLPLTPEMRATAKNGFVKGMHEHRDPSTLYNCLIQSRPGLQVQNHAGEWIDIPLVKGGVVCNIGLQLMKLSGGKFVAATHRVNTLGIDTDRYTIPYALSTRLEKPVVPLPKFSLGDATKYDVPPNPKLVKLLSVSDPLVRGGYAWLTLFPAAAKKLYPKEWAEAKEMGIL</sequence>
<reference evidence="5 6" key="1">
    <citation type="journal article" date="2012" name="BMC Genomics">
        <title>Comparative genomics of the white-rot fungi, Phanerochaete carnosa and P. chrysosporium, to elucidate the genetic basis of the distinct wood types they colonize.</title>
        <authorList>
            <person name="Suzuki H."/>
            <person name="MacDonald J."/>
            <person name="Syed K."/>
            <person name="Salamov A."/>
            <person name="Hori C."/>
            <person name="Aerts A."/>
            <person name="Henrissat B."/>
            <person name="Wiebenga A."/>
            <person name="vanKuyk P.A."/>
            <person name="Barry K."/>
            <person name="Lindquist E."/>
            <person name="LaButti K."/>
            <person name="Lapidus A."/>
            <person name="Lucas S."/>
            <person name="Coutinho P."/>
            <person name="Gong Y."/>
            <person name="Samejima M."/>
            <person name="Mahadevan R."/>
            <person name="Abou-Zaid M."/>
            <person name="de Vries R.P."/>
            <person name="Igarashi K."/>
            <person name="Yadav J.S."/>
            <person name="Grigoriev I.V."/>
            <person name="Master E.R."/>
        </authorList>
    </citation>
    <scope>NUCLEOTIDE SEQUENCE [LARGE SCALE GENOMIC DNA]</scope>
    <source>
        <strain evidence="5 6">HHB-10118-sp</strain>
    </source>
</reference>
<dbReference type="PROSITE" id="PS50075">
    <property type="entry name" value="CARRIER"/>
    <property type="match status" value="1"/>
</dbReference>
<evidence type="ECO:0000259" key="4">
    <source>
        <dbReference type="PROSITE" id="PS50075"/>
    </source>
</evidence>
<dbReference type="InterPro" id="IPR044861">
    <property type="entry name" value="IPNS-like_FE2OG_OXY"/>
</dbReference>
<protein>
    <recommendedName>
        <fullName evidence="4">Carrier domain-containing protein</fullName>
    </recommendedName>
</protein>
<dbReference type="GeneID" id="18917348"/>
<evidence type="ECO:0000313" key="5">
    <source>
        <dbReference type="EMBL" id="EKM53038.1"/>
    </source>
</evidence>
<dbReference type="SUPFAM" id="SSF53474">
    <property type="entry name" value="alpha/beta-Hydrolases"/>
    <property type="match status" value="1"/>
</dbReference>
<dbReference type="InterPro" id="IPR036736">
    <property type="entry name" value="ACP-like_sf"/>
</dbReference>
<evidence type="ECO:0000256" key="1">
    <source>
        <dbReference type="ARBA" id="ARBA00022450"/>
    </source>
</evidence>
<organism evidence="5 6">
    <name type="scientific">Phanerochaete carnosa (strain HHB-10118-sp)</name>
    <name type="common">White-rot fungus</name>
    <name type="synonym">Peniophora carnosa</name>
    <dbReference type="NCBI Taxonomy" id="650164"/>
    <lineage>
        <taxon>Eukaryota</taxon>
        <taxon>Fungi</taxon>
        <taxon>Dikarya</taxon>
        <taxon>Basidiomycota</taxon>
        <taxon>Agaricomycotina</taxon>
        <taxon>Agaricomycetes</taxon>
        <taxon>Polyporales</taxon>
        <taxon>Phanerochaetaceae</taxon>
        <taxon>Phanerochaete</taxon>
    </lineage>
</organism>
<keyword evidence="3" id="KW-0808">Transferase</keyword>
<dbReference type="InterPro" id="IPR029058">
    <property type="entry name" value="AB_hydrolase_fold"/>
</dbReference>
<dbReference type="Gene3D" id="1.10.1200.10">
    <property type="entry name" value="ACP-like"/>
    <property type="match status" value="1"/>
</dbReference>
<dbReference type="RefSeq" id="XP_007397745.1">
    <property type="nucleotide sequence ID" value="XM_007397683.1"/>
</dbReference>
<dbReference type="InterPro" id="IPR001031">
    <property type="entry name" value="Thioesterase"/>
</dbReference>
<dbReference type="Pfam" id="PF00550">
    <property type="entry name" value="PP-binding"/>
    <property type="match status" value="1"/>
</dbReference>
<dbReference type="SMART" id="SM00824">
    <property type="entry name" value="PKS_TE"/>
    <property type="match status" value="1"/>
</dbReference>
<dbReference type="Pfam" id="PF00501">
    <property type="entry name" value="AMP-binding"/>
    <property type="match status" value="1"/>
</dbReference>
<dbReference type="Pfam" id="PF14226">
    <property type="entry name" value="DIOX_N"/>
    <property type="match status" value="1"/>
</dbReference>
<dbReference type="InterPro" id="IPR009081">
    <property type="entry name" value="PP-bd_ACP"/>
</dbReference>
<evidence type="ECO:0000313" key="6">
    <source>
        <dbReference type="Proteomes" id="UP000008370"/>
    </source>
</evidence>
<dbReference type="InterPro" id="IPR027443">
    <property type="entry name" value="IPNS-like_sf"/>
</dbReference>
<dbReference type="InterPro" id="IPR020802">
    <property type="entry name" value="TesA-like"/>
</dbReference>
<dbReference type="PROSITE" id="PS00455">
    <property type="entry name" value="AMP_BINDING"/>
    <property type="match status" value="1"/>
</dbReference>
<dbReference type="PANTHER" id="PTHR24096">
    <property type="entry name" value="LONG-CHAIN-FATTY-ACID--COA LIGASE"/>
    <property type="match status" value="1"/>
</dbReference>
<dbReference type="SUPFAM" id="SSF51197">
    <property type="entry name" value="Clavaminate synthase-like"/>
    <property type="match status" value="1"/>
</dbReference>
<dbReference type="InParanoid" id="K5VNJ4"/>
<dbReference type="GO" id="GO:0031957">
    <property type="term" value="F:very long-chain fatty acid-CoA ligase activity"/>
    <property type="evidence" value="ECO:0007669"/>
    <property type="project" value="TreeGrafter"/>
</dbReference>
<feature type="domain" description="Carrier" evidence="4">
    <location>
        <begin position="574"/>
        <end position="652"/>
    </location>
</feature>
<dbReference type="SUPFAM" id="SSF56801">
    <property type="entry name" value="Acetyl-CoA synthetase-like"/>
    <property type="match status" value="1"/>
</dbReference>